<dbReference type="CDD" id="cd01347">
    <property type="entry name" value="ligand_gated_channel"/>
    <property type="match status" value="1"/>
</dbReference>
<evidence type="ECO:0000313" key="16">
    <source>
        <dbReference type="Proteomes" id="UP001564408"/>
    </source>
</evidence>
<protein>
    <submittedName>
        <fullName evidence="15">TonB-dependent receptor</fullName>
    </submittedName>
</protein>
<evidence type="ECO:0000313" key="15">
    <source>
        <dbReference type="EMBL" id="MEY6434022.1"/>
    </source>
</evidence>
<sequence length="710" mass="77389">MHRSNETKLTMALVLAGLFGWPWPVSWATEASNAAILNKVDAMEMPILTVTARIGEESLAEVPFSVSVVGGHELETRRLTSFEQVLRQSPGVDVSSWGGANDANIRIRGVGSMWQVSADDNSVVLNLDGVPVSGRHAALGAFDVERVEVLKGPQGTLFGRNSLAGAINVTSRRPTRELEGHVRLEGGQEGQQLQEAAIGGPLSGTLMARLAVQNAGSDNPIENLGTGKPLTYQRDQAARASLLWEPNARTSALLIGEYQRLGGYVGSMILRPYADPPAVDLSPDLIDGNEKTFQRYSLELNHDLAGSRVTSLTSLASTDLAINKAYDAIVMEALYGLPMAYPAADEGDERVFNQDLRWASLPGARIFWVLGLNILRSERDFDSRDFVTGATADRRFETDSEALYGEITYPLTEAWKVTGGWRHSWEDKTYDARYANRNMAGVTDDRRRSTDRYDTGRVALSYAWTPGTNLYAVASRGYKSGGFNDYATQPADSEPYDPAVSDAFELGFKSRSADGRLTLSGAAFYNQVKDDHLLGYDYQTMATQALNADTRSHGAELEGEWRVGRGLTLSGGFSYVDATITSDVADVQGGPVASGNRVPDVPYWSSLITVSYQRALGDLAGLPAPVLNADLSYRYMGTRPADPQNHFDLDAYHKLDLRLGVLLGAAEVYLWADNLLDEAHDLYGYWFTPTVQVGAPSRGRTFGVGASYLF</sequence>
<dbReference type="Proteomes" id="UP001564408">
    <property type="component" value="Unassembled WGS sequence"/>
</dbReference>
<evidence type="ECO:0000256" key="7">
    <source>
        <dbReference type="ARBA" id="ARBA00023065"/>
    </source>
</evidence>
<evidence type="ECO:0000256" key="9">
    <source>
        <dbReference type="ARBA" id="ARBA00023136"/>
    </source>
</evidence>
<name>A0ABV4BL56_9GAMM</name>
<evidence type="ECO:0000256" key="10">
    <source>
        <dbReference type="ARBA" id="ARBA00023237"/>
    </source>
</evidence>
<keyword evidence="2 11" id="KW-0813">Transport</keyword>
<accession>A0ABV4BL56</accession>
<reference evidence="15 16" key="1">
    <citation type="submission" date="2024-05" db="EMBL/GenBank/DDBJ databases">
        <title>Genome Sequence and Characterization of the New Strain Purple Sulfur Bacterium of Genus Thioalkalicoccus.</title>
        <authorList>
            <person name="Bryantseva I.A."/>
            <person name="Kyndt J.A."/>
            <person name="Imhoff J.F."/>
        </authorList>
    </citation>
    <scope>NUCLEOTIDE SEQUENCE [LARGE SCALE GENOMIC DNA]</scope>
    <source>
        <strain evidence="15 16">Um2</strain>
    </source>
</reference>
<keyword evidence="15" id="KW-0675">Receptor</keyword>
<evidence type="ECO:0000259" key="14">
    <source>
        <dbReference type="Pfam" id="PF07715"/>
    </source>
</evidence>
<keyword evidence="4" id="KW-0410">Iron transport</keyword>
<evidence type="ECO:0000259" key="13">
    <source>
        <dbReference type="Pfam" id="PF00593"/>
    </source>
</evidence>
<dbReference type="InterPro" id="IPR036942">
    <property type="entry name" value="Beta-barrel_TonB_sf"/>
</dbReference>
<dbReference type="EMBL" id="JBDKXB010000037">
    <property type="protein sequence ID" value="MEY6434022.1"/>
    <property type="molecule type" value="Genomic_DNA"/>
</dbReference>
<evidence type="ECO:0000256" key="11">
    <source>
        <dbReference type="PROSITE-ProRule" id="PRU01360"/>
    </source>
</evidence>
<evidence type="ECO:0000256" key="2">
    <source>
        <dbReference type="ARBA" id="ARBA00022448"/>
    </source>
</evidence>
<comment type="subcellular location">
    <subcellularLocation>
        <location evidence="1 11">Cell outer membrane</location>
        <topology evidence="1 11">Multi-pass membrane protein</topology>
    </subcellularLocation>
</comment>
<dbReference type="PANTHER" id="PTHR32552:SF81">
    <property type="entry name" value="TONB-DEPENDENT OUTER MEMBRANE RECEPTOR"/>
    <property type="match status" value="1"/>
</dbReference>
<keyword evidence="3 11" id="KW-1134">Transmembrane beta strand</keyword>
<evidence type="ECO:0000256" key="4">
    <source>
        <dbReference type="ARBA" id="ARBA00022496"/>
    </source>
</evidence>
<comment type="caution">
    <text evidence="15">The sequence shown here is derived from an EMBL/GenBank/DDBJ whole genome shotgun (WGS) entry which is preliminary data.</text>
</comment>
<evidence type="ECO:0000256" key="12">
    <source>
        <dbReference type="RuleBase" id="RU003357"/>
    </source>
</evidence>
<dbReference type="InterPro" id="IPR039426">
    <property type="entry name" value="TonB-dep_rcpt-like"/>
</dbReference>
<keyword evidence="6" id="KW-0408">Iron</keyword>
<keyword evidence="5 11" id="KW-0812">Transmembrane</keyword>
<evidence type="ECO:0000256" key="3">
    <source>
        <dbReference type="ARBA" id="ARBA00022452"/>
    </source>
</evidence>
<feature type="domain" description="TonB-dependent receptor-like beta-barrel" evidence="13">
    <location>
        <begin position="281"/>
        <end position="675"/>
    </location>
</feature>
<keyword evidence="10 11" id="KW-0998">Cell outer membrane</keyword>
<dbReference type="RefSeq" id="WP_369668406.1">
    <property type="nucleotide sequence ID" value="NZ_JBDKXB010000037.1"/>
</dbReference>
<dbReference type="Gene3D" id="2.40.170.20">
    <property type="entry name" value="TonB-dependent receptor, beta-barrel domain"/>
    <property type="match status" value="1"/>
</dbReference>
<organism evidence="15 16">
    <name type="scientific">Thioalkalicoccus limnaeus</name>
    <dbReference type="NCBI Taxonomy" id="120681"/>
    <lineage>
        <taxon>Bacteria</taxon>
        <taxon>Pseudomonadati</taxon>
        <taxon>Pseudomonadota</taxon>
        <taxon>Gammaproteobacteria</taxon>
        <taxon>Chromatiales</taxon>
        <taxon>Chromatiaceae</taxon>
        <taxon>Thioalkalicoccus</taxon>
    </lineage>
</organism>
<proteinExistence type="inferred from homology"/>
<dbReference type="InterPro" id="IPR012910">
    <property type="entry name" value="Plug_dom"/>
</dbReference>
<comment type="similarity">
    <text evidence="11 12">Belongs to the TonB-dependent receptor family.</text>
</comment>
<keyword evidence="16" id="KW-1185">Reference proteome</keyword>
<dbReference type="PANTHER" id="PTHR32552">
    <property type="entry name" value="FERRICHROME IRON RECEPTOR-RELATED"/>
    <property type="match status" value="1"/>
</dbReference>
<evidence type="ECO:0000256" key="8">
    <source>
        <dbReference type="ARBA" id="ARBA00023077"/>
    </source>
</evidence>
<keyword evidence="7" id="KW-0406">Ion transport</keyword>
<feature type="domain" description="TonB-dependent receptor plug" evidence="14">
    <location>
        <begin position="59"/>
        <end position="166"/>
    </location>
</feature>
<evidence type="ECO:0000256" key="5">
    <source>
        <dbReference type="ARBA" id="ARBA00022692"/>
    </source>
</evidence>
<dbReference type="Pfam" id="PF07715">
    <property type="entry name" value="Plug"/>
    <property type="match status" value="1"/>
</dbReference>
<evidence type="ECO:0000256" key="6">
    <source>
        <dbReference type="ARBA" id="ARBA00023004"/>
    </source>
</evidence>
<keyword evidence="8 12" id="KW-0798">TonB box</keyword>
<dbReference type="Pfam" id="PF00593">
    <property type="entry name" value="TonB_dep_Rec_b-barrel"/>
    <property type="match status" value="1"/>
</dbReference>
<dbReference type="InterPro" id="IPR000531">
    <property type="entry name" value="Beta-barrel_TonB"/>
</dbReference>
<dbReference type="SUPFAM" id="SSF56935">
    <property type="entry name" value="Porins"/>
    <property type="match status" value="1"/>
</dbReference>
<dbReference type="PROSITE" id="PS52016">
    <property type="entry name" value="TONB_DEPENDENT_REC_3"/>
    <property type="match status" value="1"/>
</dbReference>
<keyword evidence="9 11" id="KW-0472">Membrane</keyword>
<gene>
    <name evidence="15" type="ORF">ABC977_16580</name>
</gene>
<evidence type="ECO:0000256" key="1">
    <source>
        <dbReference type="ARBA" id="ARBA00004571"/>
    </source>
</evidence>